<feature type="transmembrane region" description="Helical" evidence="1">
    <location>
        <begin position="82"/>
        <end position="99"/>
    </location>
</feature>
<keyword evidence="1" id="KW-1133">Transmembrane helix</keyword>
<dbReference type="OrthoDB" id="8685152at2"/>
<evidence type="ECO:0000256" key="1">
    <source>
        <dbReference type="SAM" id="Phobius"/>
    </source>
</evidence>
<organism evidence="2 3">
    <name type="scientific">Pseudidiomarina woesei</name>
    <dbReference type="NCBI Taxonomy" id="1381080"/>
    <lineage>
        <taxon>Bacteria</taxon>
        <taxon>Pseudomonadati</taxon>
        <taxon>Pseudomonadota</taxon>
        <taxon>Gammaproteobacteria</taxon>
        <taxon>Alteromonadales</taxon>
        <taxon>Idiomarinaceae</taxon>
        <taxon>Pseudidiomarina</taxon>
    </lineage>
</organism>
<dbReference type="EMBL" id="CYHB01000001">
    <property type="protein sequence ID" value="CUA82748.1"/>
    <property type="molecule type" value="Genomic_DNA"/>
</dbReference>
<reference evidence="3" key="1">
    <citation type="submission" date="2015-08" db="EMBL/GenBank/DDBJ databases">
        <authorList>
            <person name="Varghese N."/>
        </authorList>
    </citation>
    <scope>NUCLEOTIDE SEQUENCE [LARGE SCALE GENOMIC DNA]</scope>
    <source>
        <strain evidence="3">DSM 27808</strain>
    </source>
</reference>
<feature type="transmembrane region" description="Helical" evidence="1">
    <location>
        <begin position="50"/>
        <end position="70"/>
    </location>
</feature>
<keyword evidence="1" id="KW-0812">Transmembrane</keyword>
<keyword evidence="1" id="KW-0472">Membrane</keyword>
<gene>
    <name evidence="2" type="ORF">Ga0061064_0198</name>
</gene>
<dbReference type="AlphaFoldDB" id="A0A0K6GW63"/>
<sequence length="109" mass="12484">MALIQCPSCSKRVSDKATNCPHCDFKLTGLTPEERDREWHRVMMAKREKVVGQSMLALLIAIAAFTYYFIQQPLPGSWQANSAYGLMIVGVVWFIVNRVRLVMIKRVPR</sequence>
<proteinExistence type="predicted"/>
<accession>A0A0K6GW63</accession>
<dbReference type="RefSeq" id="WP_055437923.1">
    <property type="nucleotide sequence ID" value="NZ_CYHB01000001.1"/>
</dbReference>
<dbReference type="Proteomes" id="UP000182598">
    <property type="component" value="Unassembled WGS sequence"/>
</dbReference>
<evidence type="ECO:0000313" key="2">
    <source>
        <dbReference type="EMBL" id="CUA82748.1"/>
    </source>
</evidence>
<name>A0A0K6GW63_9GAMM</name>
<evidence type="ECO:0008006" key="4">
    <source>
        <dbReference type="Google" id="ProtNLM"/>
    </source>
</evidence>
<evidence type="ECO:0000313" key="3">
    <source>
        <dbReference type="Proteomes" id="UP000182598"/>
    </source>
</evidence>
<protein>
    <recommendedName>
        <fullName evidence="4">Zinc-ribbon domain</fullName>
    </recommendedName>
</protein>
<keyword evidence="3" id="KW-1185">Reference proteome</keyword>